<evidence type="ECO:0000256" key="1">
    <source>
        <dbReference type="ARBA" id="ARBA00008857"/>
    </source>
</evidence>
<dbReference type="InterPro" id="IPR013762">
    <property type="entry name" value="Integrase-like_cat_sf"/>
</dbReference>
<keyword evidence="7" id="KW-1179">Viral genome integration</keyword>
<evidence type="ECO:0000256" key="7">
    <source>
        <dbReference type="ARBA" id="ARBA00023195"/>
    </source>
</evidence>
<organism evidence="9">
    <name type="scientific">uncultured Caudovirales phage</name>
    <dbReference type="NCBI Taxonomy" id="2100421"/>
    <lineage>
        <taxon>Viruses</taxon>
        <taxon>Duplodnaviria</taxon>
        <taxon>Heunggongvirae</taxon>
        <taxon>Uroviricota</taxon>
        <taxon>Caudoviricetes</taxon>
        <taxon>Peduoviridae</taxon>
        <taxon>Maltschvirus</taxon>
        <taxon>Maltschvirus maltsch</taxon>
    </lineage>
</organism>
<keyword evidence="4" id="KW-0378">Hydrolase</keyword>
<dbReference type="EMBL" id="LR798268">
    <property type="protein sequence ID" value="CAB5219518.1"/>
    <property type="molecule type" value="Genomic_DNA"/>
</dbReference>
<protein>
    <recommendedName>
        <fullName evidence="2">Integrase</fullName>
    </recommendedName>
</protein>
<dbReference type="PROSITE" id="PS51898">
    <property type="entry name" value="TYR_RECOMBINASE"/>
    <property type="match status" value="1"/>
</dbReference>
<dbReference type="Gene3D" id="1.10.150.130">
    <property type="match status" value="1"/>
</dbReference>
<comment type="similarity">
    <text evidence="1">Belongs to the 'phage' integrase family.</text>
</comment>
<evidence type="ECO:0000256" key="2">
    <source>
        <dbReference type="ARBA" id="ARBA00016082"/>
    </source>
</evidence>
<dbReference type="GO" id="GO:0044826">
    <property type="term" value="P:viral genome integration into host DNA"/>
    <property type="evidence" value="ECO:0007669"/>
    <property type="project" value="UniProtKB-KW"/>
</dbReference>
<gene>
    <name evidence="11" type="ORF">UFOVP220_93</name>
    <name evidence="9" type="ORF">UFOVP26_140</name>
    <name evidence="10" type="ORF">UFOVP44_102</name>
</gene>
<evidence type="ECO:0000256" key="4">
    <source>
        <dbReference type="ARBA" id="ARBA00022801"/>
    </source>
</evidence>
<keyword evidence="5" id="KW-0238">DNA-binding</keyword>
<dbReference type="PANTHER" id="PTHR30349:SF94">
    <property type="entry name" value="INTEGRASE_RECOMBINASE HI_1414-RELATED"/>
    <property type="match status" value="1"/>
</dbReference>
<evidence type="ECO:0000256" key="6">
    <source>
        <dbReference type="ARBA" id="ARBA00023172"/>
    </source>
</evidence>
<evidence type="ECO:0000256" key="5">
    <source>
        <dbReference type="ARBA" id="ARBA00023125"/>
    </source>
</evidence>
<dbReference type="EMBL" id="LR796176">
    <property type="protein sequence ID" value="CAB4123961.1"/>
    <property type="molecule type" value="Genomic_DNA"/>
</dbReference>
<keyword evidence="6" id="KW-0233">DNA recombination</keyword>
<evidence type="ECO:0000313" key="11">
    <source>
        <dbReference type="EMBL" id="CAB5219518.1"/>
    </source>
</evidence>
<evidence type="ECO:0000313" key="9">
    <source>
        <dbReference type="EMBL" id="CAB4122237.1"/>
    </source>
</evidence>
<dbReference type="GO" id="GO:0003677">
    <property type="term" value="F:DNA binding"/>
    <property type="evidence" value="ECO:0007669"/>
    <property type="project" value="UniProtKB-KW"/>
</dbReference>
<accession>A0A6J5KN34</accession>
<dbReference type="Pfam" id="PF00589">
    <property type="entry name" value="Phage_integrase"/>
    <property type="match status" value="1"/>
</dbReference>
<dbReference type="SUPFAM" id="SSF56349">
    <property type="entry name" value="DNA breaking-rejoining enzymes"/>
    <property type="match status" value="1"/>
</dbReference>
<proteinExistence type="inferred from homology"/>
<dbReference type="InterPro" id="IPR002104">
    <property type="entry name" value="Integrase_catalytic"/>
</dbReference>
<keyword evidence="7" id="KW-1160">Virus entry into host cell</keyword>
<dbReference type="InterPro" id="IPR011010">
    <property type="entry name" value="DNA_brk_join_enz"/>
</dbReference>
<dbReference type="EMBL" id="LR796152">
    <property type="protein sequence ID" value="CAB4122237.1"/>
    <property type="molecule type" value="Genomic_DNA"/>
</dbReference>
<reference evidence="9" key="1">
    <citation type="submission" date="2020-04" db="EMBL/GenBank/DDBJ databases">
        <authorList>
            <person name="Chiriac C."/>
            <person name="Salcher M."/>
            <person name="Ghai R."/>
            <person name="Kavagutti S V."/>
        </authorList>
    </citation>
    <scope>NUCLEOTIDE SEQUENCE</scope>
</reference>
<feature type="domain" description="Tyr recombinase" evidence="8">
    <location>
        <begin position="180"/>
        <end position="381"/>
    </location>
</feature>
<evidence type="ECO:0000256" key="3">
    <source>
        <dbReference type="ARBA" id="ARBA00022679"/>
    </source>
</evidence>
<dbReference type="PANTHER" id="PTHR30349">
    <property type="entry name" value="PHAGE INTEGRASE-RELATED"/>
    <property type="match status" value="1"/>
</dbReference>
<evidence type="ECO:0000313" key="10">
    <source>
        <dbReference type="EMBL" id="CAB4123961.1"/>
    </source>
</evidence>
<dbReference type="GO" id="GO:0015074">
    <property type="term" value="P:DNA integration"/>
    <property type="evidence" value="ECO:0007669"/>
    <property type="project" value="InterPro"/>
</dbReference>
<dbReference type="InterPro" id="IPR050090">
    <property type="entry name" value="Tyrosine_recombinase_XerCD"/>
</dbReference>
<keyword evidence="3" id="KW-0808">Transferase</keyword>
<dbReference type="CDD" id="cd00796">
    <property type="entry name" value="INT_Rci_Hp1_C"/>
    <property type="match status" value="1"/>
</dbReference>
<dbReference type="GO" id="GO:0016787">
    <property type="term" value="F:hydrolase activity"/>
    <property type="evidence" value="ECO:0007669"/>
    <property type="project" value="UniProtKB-KW"/>
</dbReference>
<evidence type="ECO:0000259" key="8">
    <source>
        <dbReference type="PROSITE" id="PS51898"/>
    </source>
</evidence>
<dbReference type="InterPro" id="IPR010998">
    <property type="entry name" value="Integrase_recombinase_N"/>
</dbReference>
<dbReference type="Gene3D" id="1.10.443.10">
    <property type="entry name" value="Intergrase catalytic core"/>
    <property type="match status" value="1"/>
</dbReference>
<dbReference type="GO" id="GO:0075713">
    <property type="term" value="P:establishment of integrated proviral latency"/>
    <property type="evidence" value="ECO:0007669"/>
    <property type="project" value="UniProtKB-KW"/>
</dbReference>
<dbReference type="GO" id="GO:0006310">
    <property type="term" value="P:DNA recombination"/>
    <property type="evidence" value="ECO:0007669"/>
    <property type="project" value="UniProtKB-KW"/>
</dbReference>
<name>A0A6J5KN34_9CAUD</name>
<keyword evidence="7" id="KW-0229">DNA integration</keyword>
<dbReference type="GO" id="GO:0016740">
    <property type="term" value="F:transferase activity"/>
    <property type="evidence" value="ECO:0007669"/>
    <property type="project" value="UniProtKB-KW"/>
</dbReference>
<sequence>MPSKRQRPSGTWEFTVQKKGLLDKPMSLTFDTEIEGDEYCKKIEFYLNQGIIPPELLGTEALGKKYDNIRHVINAYRKTVHVPSSDDDYLTTSSKLIGDVALTKINYDWAENWVVEMKTRKLAPSTIRHYVGSLARCFDWAGRKEITSLAVNPLRQLPRRYATYNAKETKLAGRVVEDVSRDRRLSQDGKEETQIREVLAEGSPLGVIKYRVAMETLFILGLESAMRLREMYTLKLSQLDFNANTIFLEKTKNGSKRQVPMTTVVNKVLSDYIQKVIDKEESMNGFAFESENVFPWWNGKNDNATLKAVSTLLSYHFGRVFDLAQCVDFKFHDLRHEATARLYERTNLSDVEISNITGHTDLKMLKRYANLRGSNLAKRLW</sequence>